<feature type="region of interest" description="Disordered" evidence="1">
    <location>
        <begin position="140"/>
        <end position="206"/>
    </location>
</feature>
<sequence length="640" mass="65717">MVEVLEQWLQSPLGASLCCRSSGSVPIIDAISMCAELCELSGGSIARLAGAVGACPPDGPVAVDAAGQAVRLRSVSERVRAAAEGHVLGAPGGGVSLLDLLEADSLASVFRGVPEATERLEAQENSSGPAAHALGDAELREPGADGSASTPESAFRTPSPGSEPETSGSPCAPGGAQSCGASPTGRGGAEAAAGGPPQLEHAPCWSGADGQQLAPMCGGVGGQWLWCPLVLPVEGSPHAAAAALLTGAAGAQDMPFAGASGEAGAAGPTPGGDDVFPPGFPAQLSPRHDGSDAEALEASSHSNSCGPDDEPRAAALPHGAGDGAPAAHFRQGLGASSEPPSLLGPASFASVPGEGQWVWFPAAGADAFDPAWGWEGDQWPEASPGKLKARSKPWFPSRHAWVVNAALKTLENPPSQLADKMGPDGSVSIGALFAADPRLAEWCWQNPAQLVSAIKKTPECHQFMTADKDRATVRALPLAERVRVLCEDYMLERQRHVAGPAPVSELLQHPPVQSHVARMGAGAAASSDSEYTNTSLLVVQALAESALLELLAEESGEHSVVLLPPSEPLRTVVRPLLEGDAKLVSLLRSEGELSLTYLAEHPAVRRMLDRLQVSDKHSILSSLRAAVESSWRAWSLTRPG</sequence>
<name>A0ABN9WBI2_9DINO</name>
<reference evidence="2" key="1">
    <citation type="submission" date="2023-10" db="EMBL/GenBank/DDBJ databases">
        <authorList>
            <person name="Chen Y."/>
            <person name="Shah S."/>
            <person name="Dougan E. K."/>
            <person name="Thang M."/>
            <person name="Chan C."/>
        </authorList>
    </citation>
    <scope>NUCLEOTIDE SEQUENCE [LARGE SCALE GENOMIC DNA]</scope>
</reference>
<organism evidence="2 3">
    <name type="scientific">Prorocentrum cordatum</name>
    <dbReference type="NCBI Taxonomy" id="2364126"/>
    <lineage>
        <taxon>Eukaryota</taxon>
        <taxon>Sar</taxon>
        <taxon>Alveolata</taxon>
        <taxon>Dinophyceae</taxon>
        <taxon>Prorocentrales</taxon>
        <taxon>Prorocentraceae</taxon>
        <taxon>Prorocentrum</taxon>
    </lineage>
</organism>
<proteinExistence type="predicted"/>
<accession>A0ABN9WBI2</accession>
<evidence type="ECO:0000313" key="2">
    <source>
        <dbReference type="EMBL" id="CAK0883641.1"/>
    </source>
</evidence>
<feature type="compositionally biased region" description="Low complexity" evidence="1">
    <location>
        <begin position="259"/>
        <end position="277"/>
    </location>
</feature>
<comment type="caution">
    <text evidence="2">The sequence shown here is derived from an EMBL/GenBank/DDBJ whole genome shotgun (WGS) entry which is preliminary data.</text>
</comment>
<protein>
    <submittedName>
        <fullName evidence="2">Uncharacterized protein</fullName>
    </submittedName>
</protein>
<feature type="compositionally biased region" description="Low complexity" evidence="1">
    <location>
        <begin position="313"/>
        <end position="328"/>
    </location>
</feature>
<keyword evidence="3" id="KW-1185">Reference proteome</keyword>
<dbReference type="EMBL" id="CAUYUJ010018444">
    <property type="protein sequence ID" value="CAK0883641.1"/>
    <property type="molecule type" value="Genomic_DNA"/>
</dbReference>
<evidence type="ECO:0000256" key="1">
    <source>
        <dbReference type="SAM" id="MobiDB-lite"/>
    </source>
</evidence>
<dbReference type="Proteomes" id="UP001189429">
    <property type="component" value="Unassembled WGS sequence"/>
</dbReference>
<feature type="compositionally biased region" description="Low complexity" evidence="1">
    <location>
        <begin position="157"/>
        <end position="170"/>
    </location>
</feature>
<evidence type="ECO:0000313" key="3">
    <source>
        <dbReference type="Proteomes" id="UP001189429"/>
    </source>
</evidence>
<feature type="region of interest" description="Disordered" evidence="1">
    <location>
        <begin position="259"/>
        <end position="348"/>
    </location>
</feature>
<gene>
    <name evidence="2" type="ORF">PCOR1329_LOCUS65808</name>
</gene>